<evidence type="ECO:0000259" key="3">
    <source>
        <dbReference type="Pfam" id="PF07596"/>
    </source>
</evidence>
<dbReference type="InterPro" id="IPR011453">
    <property type="entry name" value="DUF1559"/>
</dbReference>
<evidence type="ECO:0000256" key="1">
    <source>
        <dbReference type="SAM" id="MobiDB-lite"/>
    </source>
</evidence>
<evidence type="ECO:0000313" key="5">
    <source>
        <dbReference type="Proteomes" id="UP000263642"/>
    </source>
</evidence>
<feature type="region of interest" description="Disordered" evidence="1">
    <location>
        <begin position="28"/>
        <end position="74"/>
    </location>
</feature>
<name>A0A3D3R7Z7_9PLAN</name>
<dbReference type="Pfam" id="PF07596">
    <property type="entry name" value="SBP_bac_10"/>
    <property type="match status" value="1"/>
</dbReference>
<comment type="caution">
    <text evidence="4">The sequence shown here is derived from an EMBL/GenBank/DDBJ whole genome shotgun (WGS) entry which is preliminary data.</text>
</comment>
<keyword evidence="2" id="KW-0732">Signal</keyword>
<proteinExistence type="predicted"/>
<feature type="domain" description="DUF1559" evidence="3">
    <location>
        <begin position="90"/>
        <end position="239"/>
    </location>
</feature>
<feature type="chain" id="PRO_5017764808" description="DUF1559 domain-containing protein" evidence="2">
    <location>
        <begin position="27"/>
        <end position="300"/>
    </location>
</feature>
<protein>
    <recommendedName>
        <fullName evidence="3">DUF1559 domain-containing protein</fullName>
    </recommendedName>
</protein>
<dbReference type="PANTHER" id="PTHR30093:SF2">
    <property type="entry name" value="TYPE II SECRETION SYSTEM PROTEIN H"/>
    <property type="match status" value="1"/>
</dbReference>
<feature type="signal peptide" evidence="2">
    <location>
        <begin position="1"/>
        <end position="26"/>
    </location>
</feature>
<dbReference type="EMBL" id="DQAY01000068">
    <property type="protein sequence ID" value="HCO23740.1"/>
    <property type="molecule type" value="Genomic_DNA"/>
</dbReference>
<sequence length="300" mass="33425">MRVLSMKFSRSIPLLFLTILFSTNNGGCQKNPPTSPETDAKQAAAESPAENTAEEKASSTTTPEEMPIDPKLVVKPGEPMTAERFKAVKENLKQLGLSLHNFHEEYSMFLPSPEDHPEYYDENGLLKVSWRVHLLPFLDQKDLYNQFKLGEAWDSPHNALLAKNMPETFRSPDTPANATKTRFRIFQGKPEKDSEGKMRMTSLFPLGTPARIRDTLDGTSNTIMVVEVGPDKAVEWTKPGGLSLTQPKEELGATASTVAVLKGDGSVSLIKQDLDKIQWKELVGPQDMTRIDWDAIEVQP</sequence>
<dbReference type="PANTHER" id="PTHR30093">
    <property type="entry name" value="GENERAL SECRETION PATHWAY PROTEIN G"/>
    <property type="match status" value="1"/>
</dbReference>
<evidence type="ECO:0000256" key="2">
    <source>
        <dbReference type="SAM" id="SignalP"/>
    </source>
</evidence>
<dbReference type="Proteomes" id="UP000263642">
    <property type="component" value="Unassembled WGS sequence"/>
</dbReference>
<accession>A0A3D3R7Z7</accession>
<gene>
    <name evidence="4" type="ORF">DIT97_12045</name>
</gene>
<reference evidence="4 5" key="1">
    <citation type="journal article" date="2018" name="Nat. Biotechnol.">
        <title>A standardized bacterial taxonomy based on genome phylogeny substantially revises the tree of life.</title>
        <authorList>
            <person name="Parks D.H."/>
            <person name="Chuvochina M."/>
            <person name="Waite D.W."/>
            <person name="Rinke C."/>
            <person name="Skarshewski A."/>
            <person name="Chaumeil P.A."/>
            <person name="Hugenholtz P."/>
        </authorList>
    </citation>
    <scope>NUCLEOTIDE SEQUENCE [LARGE SCALE GENOMIC DNA]</scope>
    <source>
        <strain evidence="4">UBA9375</strain>
    </source>
</reference>
<organism evidence="4 5">
    <name type="scientific">Gimesia maris</name>
    <dbReference type="NCBI Taxonomy" id="122"/>
    <lineage>
        <taxon>Bacteria</taxon>
        <taxon>Pseudomonadati</taxon>
        <taxon>Planctomycetota</taxon>
        <taxon>Planctomycetia</taxon>
        <taxon>Planctomycetales</taxon>
        <taxon>Planctomycetaceae</taxon>
        <taxon>Gimesia</taxon>
    </lineage>
</organism>
<evidence type="ECO:0000313" key="4">
    <source>
        <dbReference type="EMBL" id="HCO23740.1"/>
    </source>
</evidence>
<dbReference type="AlphaFoldDB" id="A0A3D3R7Z7"/>